<feature type="region of interest" description="VHIID" evidence="5">
    <location>
        <begin position="157"/>
        <end position="222"/>
    </location>
</feature>
<feature type="compositionally biased region" description="Polar residues" evidence="6">
    <location>
        <begin position="1"/>
        <end position="20"/>
    </location>
</feature>
<dbReference type="AlphaFoldDB" id="A0AAV0M0U6"/>
<dbReference type="PANTHER" id="PTHR31636">
    <property type="entry name" value="OSJNBA0084A10.13 PROTEIN-RELATED"/>
    <property type="match status" value="1"/>
</dbReference>
<name>A0AAV0M0U6_9ROSI</name>
<evidence type="ECO:0000256" key="3">
    <source>
        <dbReference type="ARBA" id="ARBA00023163"/>
    </source>
</evidence>
<keyword evidence="2" id="KW-0805">Transcription regulation</keyword>
<sequence>MLHSLLLQSPISPNSAPSSMKTKRVDRDLAGDDDPSAKRPNFSAGEQSEPAEEDPSSSSAAAAVSVVEGGESTGLRLLGLLLQCAECVAMDNLDDATDLLPEISELSSPFGSSPQRVGAYFAHALQARVVSSCLGTYNPLTSKSLTMTQSQKFFTAFQSYNSISPLIKFSHFTANQAIFQALDGEDRVHIIDLDIMQGLQWPGLFHILASRTKKIRSMRITGFGSSAELLESTGRRLADFASSLGLPFEFQPLEGKIGSVTDLSHLGIRPREAVVVHWMHHCLYDITGSDLGTLRVLSLLRPKLVTIVEQDLSHGGNFLGRFVEALHYYSALFDALGDGLDVDNLERHTVEQQLFGCEIRNIVAVGGPKRTGEVKVERWGEELRKVGFRPVSLGGNPAAQASLLLGMFPWKGYTLVEEENGSLKLGWKDLSLLTASAWEPSSDC</sequence>
<keyword evidence="3" id="KW-0804">Transcription</keyword>
<accession>A0AAV0M0U6</accession>
<comment type="caution">
    <text evidence="5">Lacks conserved residue(s) required for the propagation of feature annotation.</text>
</comment>
<evidence type="ECO:0008006" key="9">
    <source>
        <dbReference type="Google" id="ProtNLM"/>
    </source>
</evidence>
<dbReference type="Pfam" id="PF03514">
    <property type="entry name" value="GRAS"/>
    <property type="match status" value="1"/>
</dbReference>
<dbReference type="PROSITE" id="PS50985">
    <property type="entry name" value="GRAS"/>
    <property type="match status" value="1"/>
</dbReference>
<keyword evidence="8" id="KW-1185">Reference proteome</keyword>
<keyword evidence="4" id="KW-0539">Nucleus</keyword>
<feature type="region of interest" description="Disordered" evidence="6">
    <location>
        <begin position="1"/>
        <end position="65"/>
    </location>
</feature>
<gene>
    <name evidence="7" type="ORF">LITE_LOCUS26364</name>
</gene>
<reference evidence="7" key="1">
    <citation type="submission" date="2022-08" db="EMBL/GenBank/DDBJ databases">
        <authorList>
            <person name="Gutierrez-Valencia J."/>
        </authorList>
    </citation>
    <scope>NUCLEOTIDE SEQUENCE</scope>
</reference>
<protein>
    <recommendedName>
        <fullName evidence="9">Scarecrow-like protein 23</fullName>
    </recommendedName>
</protein>
<feature type="short sequence motif" description="LxCxE motif" evidence="5">
    <location>
        <begin position="82"/>
        <end position="86"/>
    </location>
</feature>
<feature type="short sequence motif" description="VHIID" evidence="5">
    <location>
        <begin position="188"/>
        <end position="192"/>
    </location>
</feature>
<evidence type="ECO:0000256" key="5">
    <source>
        <dbReference type="PROSITE-ProRule" id="PRU01191"/>
    </source>
</evidence>
<organism evidence="7 8">
    <name type="scientific">Linum tenue</name>
    <dbReference type="NCBI Taxonomy" id="586396"/>
    <lineage>
        <taxon>Eukaryota</taxon>
        <taxon>Viridiplantae</taxon>
        <taxon>Streptophyta</taxon>
        <taxon>Embryophyta</taxon>
        <taxon>Tracheophyta</taxon>
        <taxon>Spermatophyta</taxon>
        <taxon>Magnoliopsida</taxon>
        <taxon>eudicotyledons</taxon>
        <taxon>Gunneridae</taxon>
        <taxon>Pentapetalae</taxon>
        <taxon>rosids</taxon>
        <taxon>fabids</taxon>
        <taxon>Malpighiales</taxon>
        <taxon>Linaceae</taxon>
        <taxon>Linum</taxon>
    </lineage>
</organism>
<feature type="region of interest" description="Leucine repeat II (LRII)" evidence="5">
    <location>
        <begin position="232"/>
        <end position="264"/>
    </location>
</feature>
<comment type="subcellular location">
    <subcellularLocation>
        <location evidence="1">Nucleus</location>
    </subcellularLocation>
</comment>
<evidence type="ECO:0000256" key="1">
    <source>
        <dbReference type="ARBA" id="ARBA00004123"/>
    </source>
</evidence>
<dbReference type="Proteomes" id="UP001154282">
    <property type="component" value="Unassembled WGS sequence"/>
</dbReference>
<evidence type="ECO:0000313" key="8">
    <source>
        <dbReference type="Proteomes" id="UP001154282"/>
    </source>
</evidence>
<proteinExistence type="inferred from homology"/>
<evidence type="ECO:0000256" key="2">
    <source>
        <dbReference type="ARBA" id="ARBA00023015"/>
    </source>
</evidence>
<comment type="similarity">
    <text evidence="5">Belongs to the GRAS family.</text>
</comment>
<comment type="caution">
    <text evidence="7">The sequence shown here is derived from an EMBL/GenBank/DDBJ whole genome shotgun (WGS) entry which is preliminary data.</text>
</comment>
<evidence type="ECO:0000313" key="7">
    <source>
        <dbReference type="EMBL" id="CAI0440015.1"/>
    </source>
</evidence>
<dbReference type="InterPro" id="IPR005202">
    <property type="entry name" value="TF_GRAS"/>
</dbReference>
<dbReference type="GO" id="GO:0005634">
    <property type="term" value="C:nucleus"/>
    <property type="evidence" value="ECO:0007669"/>
    <property type="project" value="UniProtKB-SubCell"/>
</dbReference>
<feature type="region of interest" description="SAW" evidence="5">
    <location>
        <begin position="364"/>
        <end position="439"/>
    </location>
</feature>
<feature type="compositionally biased region" description="Low complexity" evidence="6">
    <location>
        <begin position="56"/>
        <end position="65"/>
    </location>
</feature>
<evidence type="ECO:0000256" key="6">
    <source>
        <dbReference type="SAM" id="MobiDB-lite"/>
    </source>
</evidence>
<dbReference type="EMBL" id="CAMGYJ010000006">
    <property type="protein sequence ID" value="CAI0440015.1"/>
    <property type="molecule type" value="Genomic_DNA"/>
</dbReference>
<evidence type="ECO:0000256" key="4">
    <source>
        <dbReference type="ARBA" id="ARBA00023242"/>
    </source>
</evidence>